<dbReference type="GO" id="GO:0019068">
    <property type="term" value="P:virion assembly"/>
    <property type="evidence" value="ECO:0007669"/>
    <property type="project" value="InterPro"/>
</dbReference>
<proteinExistence type="predicted"/>
<dbReference type="Proteomes" id="UP000287033">
    <property type="component" value="Unassembled WGS sequence"/>
</dbReference>
<dbReference type="STRING" id="137246.A0A401TT09"/>
<evidence type="ECO:0000313" key="2">
    <source>
        <dbReference type="EMBL" id="GCC45765.1"/>
    </source>
</evidence>
<keyword evidence="3" id="KW-1185">Reference proteome</keyword>
<dbReference type="AlphaFoldDB" id="A0A401TT09"/>
<dbReference type="InterPro" id="IPR003036">
    <property type="entry name" value="Gag_P30"/>
</dbReference>
<protein>
    <recommendedName>
        <fullName evidence="1">Core shell protein Gag P30 domain-containing protein</fullName>
    </recommendedName>
</protein>
<dbReference type="PANTHER" id="PTHR33166">
    <property type="entry name" value="GAG_P30 DOMAIN-CONTAINING PROTEIN"/>
    <property type="match status" value="1"/>
</dbReference>
<evidence type="ECO:0000259" key="1">
    <source>
        <dbReference type="Pfam" id="PF02093"/>
    </source>
</evidence>
<gene>
    <name evidence="2" type="ORF">chiPu_0029645</name>
</gene>
<reference evidence="2 3" key="1">
    <citation type="journal article" date="2018" name="Nat. Ecol. Evol.">
        <title>Shark genomes provide insights into elasmobranch evolution and the origin of vertebrates.</title>
        <authorList>
            <person name="Hara Y"/>
            <person name="Yamaguchi K"/>
            <person name="Onimaru K"/>
            <person name="Kadota M"/>
            <person name="Koyanagi M"/>
            <person name="Keeley SD"/>
            <person name="Tatsumi K"/>
            <person name="Tanaka K"/>
            <person name="Motone F"/>
            <person name="Kageyama Y"/>
            <person name="Nozu R"/>
            <person name="Adachi N"/>
            <person name="Nishimura O"/>
            <person name="Nakagawa R"/>
            <person name="Tanegashima C"/>
            <person name="Kiyatake I"/>
            <person name="Matsumoto R"/>
            <person name="Murakumo K"/>
            <person name="Nishida K"/>
            <person name="Terakita A"/>
            <person name="Kuratani S"/>
            <person name="Sato K"/>
            <person name="Hyodo S Kuraku.S."/>
        </authorList>
    </citation>
    <scope>NUCLEOTIDE SEQUENCE [LARGE SCALE GENOMIC DNA]</scope>
</reference>
<evidence type="ECO:0000313" key="3">
    <source>
        <dbReference type="Proteomes" id="UP000287033"/>
    </source>
</evidence>
<organism evidence="2 3">
    <name type="scientific">Chiloscyllium punctatum</name>
    <name type="common">Brownbanded bambooshark</name>
    <name type="synonym">Hemiscyllium punctatum</name>
    <dbReference type="NCBI Taxonomy" id="137246"/>
    <lineage>
        <taxon>Eukaryota</taxon>
        <taxon>Metazoa</taxon>
        <taxon>Chordata</taxon>
        <taxon>Craniata</taxon>
        <taxon>Vertebrata</taxon>
        <taxon>Chondrichthyes</taxon>
        <taxon>Elasmobranchii</taxon>
        <taxon>Galeomorphii</taxon>
        <taxon>Galeoidea</taxon>
        <taxon>Orectolobiformes</taxon>
        <taxon>Hemiscylliidae</taxon>
        <taxon>Chiloscyllium</taxon>
    </lineage>
</organism>
<dbReference type="Pfam" id="PF02093">
    <property type="entry name" value="Gag_p30"/>
    <property type="match status" value="1"/>
</dbReference>
<comment type="caution">
    <text evidence="2">The sequence shown here is derived from an EMBL/GenBank/DDBJ whole genome shotgun (WGS) entry which is preliminary data.</text>
</comment>
<sequence length="68" mass="8042">MNEHDREEMRDFREMVTLGLKEVASRLQNFVKAFEVRQDKDEAPSAFLQRLKEITRKYLGMDPDDPVA</sequence>
<name>A0A401TT09_CHIPU</name>
<dbReference type="InterPro" id="IPR050462">
    <property type="entry name" value="Retroviral_Gag-Pol_poly"/>
</dbReference>
<feature type="domain" description="Core shell protein Gag P30" evidence="1">
    <location>
        <begin position="4"/>
        <end position="66"/>
    </location>
</feature>
<accession>A0A401TT09</accession>
<dbReference type="EMBL" id="BEZZ01162182">
    <property type="protein sequence ID" value="GCC45765.1"/>
    <property type="molecule type" value="Genomic_DNA"/>
</dbReference>